<proteinExistence type="predicted"/>
<dbReference type="EMBL" id="BARS01056942">
    <property type="protein sequence ID" value="GAG47191.1"/>
    <property type="molecule type" value="Genomic_DNA"/>
</dbReference>
<gene>
    <name evidence="2" type="ORF">S01H1_83681</name>
</gene>
<evidence type="ECO:0000256" key="1">
    <source>
        <dbReference type="SAM" id="Phobius"/>
    </source>
</evidence>
<keyword evidence="1" id="KW-0812">Transmembrane</keyword>
<accession>X0ZFR9</accession>
<reference evidence="2" key="1">
    <citation type="journal article" date="2014" name="Front. Microbiol.">
        <title>High frequency of phylogenetically diverse reductive dehalogenase-homologous genes in deep subseafloor sedimentary metagenomes.</title>
        <authorList>
            <person name="Kawai M."/>
            <person name="Futagami T."/>
            <person name="Toyoda A."/>
            <person name="Takaki Y."/>
            <person name="Nishi S."/>
            <person name="Hori S."/>
            <person name="Arai W."/>
            <person name="Tsubouchi T."/>
            <person name="Morono Y."/>
            <person name="Uchiyama I."/>
            <person name="Ito T."/>
            <person name="Fujiyama A."/>
            <person name="Inagaki F."/>
            <person name="Takami H."/>
        </authorList>
    </citation>
    <scope>NUCLEOTIDE SEQUENCE</scope>
    <source>
        <strain evidence="2">Expedition CK06-06</strain>
    </source>
</reference>
<sequence length="41" mass="4392">MSPFFLGRGEPGSRIAWVPSAAAPVVVAALAYLFMRPVLFV</sequence>
<organism evidence="2">
    <name type="scientific">marine sediment metagenome</name>
    <dbReference type="NCBI Taxonomy" id="412755"/>
    <lineage>
        <taxon>unclassified sequences</taxon>
        <taxon>metagenomes</taxon>
        <taxon>ecological metagenomes</taxon>
    </lineage>
</organism>
<keyword evidence="1" id="KW-1133">Transmembrane helix</keyword>
<keyword evidence="1" id="KW-0472">Membrane</keyword>
<feature type="non-terminal residue" evidence="2">
    <location>
        <position position="41"/>
    </location>
</feature>
<name>X0ZFR9_9ZZZZ</name>
<comment type="caution">
    <text evidence="2">The sequence shown here is derived from an EMBL/GenBank/DDBJ whole genome shotgun (WGS) entry which is preliminary data.</text>
</comment>
<feature type="transmembrane region" description="Helical" evidence="1">
    <location>
        <begin position="15"/>
        <end position="35"/>
    </location>
</feature>
<evidence type="ECO:0000313" key="2">
    <source>
        <dbReference type="EMBL" id="GAG47191.1"/>
    </source>
</evidence>
<dbReference type="AlphaFoldDB" id="X0ZFR9"/>
<protein>
    <submittedName>
        <fullName evidence="2">Uncharacterized protein</fullName>
    </submittedName>
</protein>